<evidence type="ECO:0000256" key="3">
    <source>
        <dbReference type="ARBA" id="ARBA00007118"/>
    </source>
</evidence>
<feature type="domain" description="Nitroreductase" evidence="7">
    <location>
        <begin position="16"/>
        <end position="188"/>
    </location>
</feature>
<evidence type="ECO:0000256" key="6">
    <source>
        <dbReference type="ARBA" id="ARBA00023242"/>
    </source>
</evidence>
<dbReference type="GO" id="GO:0034599">
    <property type="term" value="P:cellular response to oxidative stress"/>
    <property type="evidence" value="ECO:0007669"/>
    <property type="project" value="InterPro"/>
</dbReference>
<dbReference type="Pfam" id="PF00881">
    <property type="entry name" value="Nitroreductase"/>
    <property type="match status" value="1"/>
</dbReference>
<dbReference type="InterPro" id="IPR029479">
    <property type="entry name" value="Nitroreductase"/>
</dbReference>
<organism evidence="8 9">
    <name type="scientific">Trichoderma arundinaceum</name>
    <dbReference type="NCBI Taxonomy" id="490622"/>
    <lineage>
        <taxon>Eukaryota</taxon>
        <taxon>Fungi</taxon>
        <taxon>Dikarya</taxon>
        <taxon>Ascomycota</taxon>
        <taxon>Pezizomycotina</taxon>
        <taxon>Sordariomycetes</taxon>
        <taxon>Hypocreomycetidae</taxon>
        <taxon>Hypocreales</taxon>
        <taxon>Hypocreaceae</taxon>
        <taxon>Trichoderma</taxon>
    </lineage>
</organism>
<comment type="similarity">
    <text evidence="3">Belongs to the nitroreductase family.</text>
</comment>
<dbReference type="InterPro" id="IPR033877">
    <property type="entry name" value="Frm2/Hbn1"/>
</dbReference>
<evidence type="ECO:0000256" key="4">
    <source>
        <dbReference type="ARBA" id="ARBA00022490"/>
    </source>
</evidence>
<evidence type="ECO:0000313" key="8">
    <source>
        <dbReference type="EMBL" id="RFU79756.1"/>
    </source>
</evidence>
<proteinExistence type="inferred from homology"/>
<name>A0A395NUK3_TRIAR</name>
<dbReference type="AlphaFoldDB" id="A0A395NUK3"/>
<gene>
    <name evidence="8" type="ORF">TARUN_2467</name>
</gene>
<dbReference type="STRING" id="490622.A0A395NUK3"/>
<keyword evidence="5" id="KW-0560">Oxidoreductase</keyword>
<dbReference type="EMBL" id="PXOA01000140">
    <property type="protein sequence ID" value="RFU79756.1"/>
    <property type="molecule type" value="Genomic_DNA"/>
</dbReference>
<evidence type="ECO:0000259" key="7">
    <source>
        <dbReference type="Pfam" id="PF00881"/>
    </source>
</evidence>
<dbReference type="PANTHER" id="PTHR43035">
    <property type="entry name" value="FATTY ACID REPRESSION MUTANT PROTEIN 2-RELATED"/>
    <property type="match status" value="1"/>
</dbReference>
<dbReference type="OrthoDB" id="2138173at2759"/>
<keyword evidence="4" id="KW-0963">Cytoplasm</keyword>
<sequence>MSALQISTDQWLAAAKYRRTVYGLKDTSHVSDARIEEIVKEVLSFTPSSNNTQPARISLVLGAKHKELWDLVIHAAGPVLKVAGPGVWESMEPRFQAFKNAYGSVVFWDRGETIKESQKAHKASAHMFEQWADHATGMAQILVWTALEIEGFGANLQHIGAIPPVEVALRKFLDVPDDYKLKANLNFGEKAQPHPEVPAKLPIKETLTVFS</sequence>
<dbReference type="GO" id="GO:0005737">
    <property type="term" value="C:cytoplasm"/>
    <property type="evidence" value="ECO:0007669"/>
    <property type="project" value="UniProtKB-SubCell"/>
</dbReference>
<dbReference type="InterPro" id="IPR000415">
    <property type="entry name" value="Nitroreductase-like"/>
</dbReference>
<dbReference type="GO" id="GO:0005634">
    <property type="term" value="C:nucleus"/>
    <property type="evidence" value="ECO:0007669"/>
    <property type="project" value="UniProtKB-SubCell"/>
</dbReference>
<accession>A0A395NUK3</accession>
<dbReference type="FunFam" id="3.40.109.10:FF:000001">
    <property type="entry name" value="Nitroreductase family"/>
    <property type="match status" value="1"/>
</dbReference>
<keyword evidence="6" id="KW-0539">Nucleus</keyword>
<evidence type="ECO:0000256" key="1">
    <source>
        <dbReference type="ARBA" id="ARBA00004123"/>
    </source>
</evidence>
<dbReference type="Gene3D" id="3.40.109.10">
    <property type="entry name" value="NADH Oxidase"/>
    <property type="match status" value="1"/>
</dbReference>
<protein>
    <submittedName>
        <fullName evidence="8">Nitroreductase</fullName>
    </submittedName>
</protein>
<reference evidence="8 9" key="1">
    <citation type="journal article" date="2018" name="PLoS Pathog.">
        <title>Evolution of structural diversity of trichothecenes, a family of toxins produced by plant pathogenic and entomopathogenic fungi.</title>
        <authorList>
            <person name="Proctor R.H."/>
            <person name="McCormick S.P."/>
            <person name="Kim H.S."/>
            <person name="Cardoza R.E."/>
            <person name="Stanley A.M."/>
            <person name="Lindo L."/>
            <person name="Kelly A."/>
            <person name="Brown D.W."/>
            <person name="Lee T."/>
            <person name="Vaughan M.M."/>
            <person name="Alexander N.J."/>
            <person name="Busman M."/>
            <person name="Gutierrez S."/>
        </authorList>
    </citation>
    <scope>NUCLEOTIDE SEQUENCE [LARGE SCALE GENOMIC DNA]</scope>
    <source>
        <strain evidence="8 9">IBT 40837</strain>
    </source>
</reference>
<dbReference type="CDD" id="cd02140">
    <property type="entry name" value="Frm2-like"/>
    <property type="match status" value="1"/>
</dbReference>
<dbReference type="PANTHER" id="PTHR43035:SF4">
    <property type="entry name" value="NITROREDUCTASE FAMILY PROTEIN (AFU_ORTHOLOGUE AFUA_3G03530)"/>
    <property type="match status" value="1"/>
</dbReference>
<dbReference type="SUPFAM" id="SSF55469">
    <property type="entry name" value="FMN-dependent nitroreductase-like"/>
    <property type="match status" value="1"/>
</dbReference>
<evidence type="ECO:0000256" key="5">
    <source>
        <dbReference type="ARBA" id="ARBA00023002"/>
    </source>
</evidence>
<dbReference type="Proteomes" id="UP000266272">
    <property type="component" value="Unassembled WGS sequence"/>
</dbReference>
<dbReference type="GO" id="GO:0016491">
    <property type="term" value="F:oxidoreductase activity"/>
    <property type="evidence" value="ECO:0007669"/>
    <property type="project" value="UniProtKB-KW"/>
</dbReference>
<comment type="subcellular location">
    <subcellularLocation>
        <location evidence="2">Cytoplasm</location>
    </subcellularLocation>
    <subcellularLocation>
        <location evidence="1">Nucleus</location>
    </subcellularLocation>
</comment>
<keyword evidence="9" id="KW-1185">Reference proteome</keyword>
<comment type="caution">
    <text evidence="8">The sequence shown here is derived from an EMBL/GenBank/DDBJ whole genome shotgun (WGS) entry which is preliminary data.</text>
</comment>
<evidence type="ECO:0000256" key="2">
    <source>
        <dbReference type="ARBA" id="ARBA00004496"/>
    </source>
</evidence>
<evidence type="ECO:0000313" key="9">
    <source>
        <dbReference type="Proteomes" id="UP000266272"/>
    </source>
</evidence>